<keyword evidence="2" id="KW-0732">Signal</keyword>
<name>A0A9D6V022_9BACT</name>
<gene>
    <name evidence="3" type="ORF">HY912_08860</name>
</gene>
<evidence type="ECO:0008006" key="5">
    <source>
        <dbReference type="Google" id="ProtNLM"/>
    </source>
</evidence>
<feature type="signal peptide" evidence="2">
    <location>
        <begin position="1"/>
        <end position="23"/>
    </location>
</feature>
<feature type="compositionally biased region" description="Basic and acidic residues" evidence="1">
    <location>
        <begin position="246"/>
        <end position="256"/>
    </location>
</feature>
<dbReference type="Gene3D" id="3.40.1000.10">
    <property type="entry name" value="Mog1/PsbP, alpha/beta/alpha sandwich"/>
    <property type="match status" value="1"/>
</dbReference>
<dbReference type="EMBL" id="JACRDE010000238">
    <property type="protein sequence ID" value="MBI5249591.1"/>
    <property type="molecule type" value="Genomic_DNA"/>
</dbReference>
<feature type="compositionally biased region" description="Pro residues" evidence="1">
    <location>
        <begin position="204"/>
        <end position="220"/>
    </location>
</feature>
<evidence type="ECO:0000256" key="2">
    <source>
        <dbReference type="SAM" id="SignalP"/>
    </source>
</evidence>
<feature type="compositionally biased region" description="Pro residues" evidence="1">
    <location>
        <begin position="263"/>
        <end position="275"/>
    </location>
</feature>
<evidence type="ECO:0000313" key="3">
    <source>
        <dbReference type="EMBL" id="MBI5249591.1"/>
    </source>
</evidence>
<proteinExistence type="predicted"/>
<feature type="chain" id="PRO_5039239291" description="PsbP C-terminal domain-containing protein" evidence="2">
    <location>
        <begin position="24"/>
        <end position="290"/>
    </location>
</feature>
<sequence>MNLPRINFFARILLMITVFVAPAVCHGEDFKVFTSEEYGFTMKYPATWVKVEPKGNYYVVFQAPDLTDNFRNRIHVAAHKPVKDPLEVFLKELRNGIADLQKGSGKKTQEVRIIDEGEFKCEVPGAYYFFIQAFDDKLRIWMDIVIVFFKQDQTLLRISCLAPSQSMEKFQSTFNEVLVSIKFASQGASGGAPLPQRPLETIQPPAPTTMQPVPPPPPRPQTTYPPTQTPQPPVQPGMIPESAPEQPRRPSPEMRLEQQPAPQVQPAPVPRPGPRGPLRGPEGPSTGIVN</sequence>
<evidence type="ECO:0000313" key="4">
    <source>
        <dbReference type="Proteomes" id="UP000807825"/>
    </source>
</evidence>
<accession>A0A9D6V022</accession>
<protein>
    <recommendedName>
        <fullName evidence="5">PsbP C-terminal domain-containing protein</fullName>
    </recommendedName>
</protein>
<dbReference type="AlphaFoldDB" id="A0A9D6V022"/>
<comment type="caution">
    <text evidence="3">The sequence shown here is derived from an EMBL/GenBank/DDBJ whole genome shotgun (WGS) entry which is preliminary data.</text>
</comment>
<dbReference type="Proteomes" id="UP000807825">
    <property type="component" value="Unassembled WGS sequence"/>
</dbReference>
<organism evidence="3 4">
    <name type="scientific">Desulfomonile tiedjei</name>
    <dbReference type="NCBI Taxonomy" id="2358"/>
    <lineage>
        <taxon>Bacteria</taxon>
        <taxon>Pseudomonadati</taxon>
        <taxon>Thermodesulfobacteriota</taxon>
        <taxon>Desulfomonilia</taxon>
        <taxon>Desulfomonilales</taxon>
        <taxon>Desulfomonilaceae</taxon>
        <taxon>Desulfomonile</taxon>
    </lineage>
</organism>
<evidence type="ECO:0000256" key="1">
    <source>
        <dbReference type="SAM" id="MobiDB-lite"/>
    </source>
</evidence>
<feature type="region of interest" description="Disordered" evidence="1">
    <location>
        <begin position="186"/>
        <end position="290"/>
    </location>
</feature>
<reference evidence="3" key="1">
    <citation type="submission" date="2020-07" db="EMBL/GenBank/DDBJ databases">
        <title>Huge and variable diversity of episymbiotic CPR bacteria and DPANN archaea in groundwater ecosystems.</title>
        <authorList>
            <person name="He C.Y."/>
            <person name="Keren R."/>
            <person name="Whittaker M."/>
            <person name="Farag I.F."/>
            <person name="Doudna J."/>
            <person name="Cate J.H.D."/>
            <person name="Banfield J.F."/>
        </authorList>
    </citation>
    <scope>NUCLEOTIDE SEQUENCE</scope>
    <source>
        <strain evidence="3">NC_groundwater_1664_Pr3_B-0.1um_52_9</strain>
    </source>
</reference>